<comment type="caution">
    <text evidence="1">The sequence shown here is derived from an EMBL/GenBank/DDBJ whole genome shotgun (WGS) entry which is preliminary data.</text>
</comment>
<reference evidence="1" key="1">
    <citation type="journal article" date="2019" name="bioRxiv">
        <title>The Genome of the Zebra Mussel, Dreissena polymorpha: A Resource for Invasive Species Research.</title>
        <authorList>
            <person name="McCartney M.A."/>
            <person name="Auch B."/>
            <person name="Kono T."/>
            <person name="Mallez S."/>
            <person name="Zhang Y."/>
            <person name="Obille A."/>
            <person name="Becker A."/>
            <person name="Abrahante J.E."/>
            <person name="Garbe J."/>
            <person name="Badalamenti J.P."/>
            <person name="Herman A."/>
            <person name="Mangelson H."/>
            <person name="Liachko I."/>
            <person name="Sullivan S."/>
            <person name="Sone E.D."/>
            <person name="Koren S."/>
            <person name="Silverstein K.A.T."/>
            <person name="Beckman K.B."/>
            <person name="Gohl D.M."/>
        </authorList>
    </citation>
    <scope>NUCLEOTIDE SEQUENCE</scope>
    <source>
        <strain evidence="1">Duluth1</strain>
        <tissue evidence="1">Whole animal</tissue>
    </source>
</reference>
<accession>A0A9D4C9G0</accession>
<dbReference type="Proteomes" id="UP000828390">
    <property type="component" value="Unassembled WGS sequence"/>
</dbReference>
<dbReference type="AlphaFoldDB" id="A0A9D4C9G0"/>
<protein>
    <submittedName>
        <fullName evidence="1">Uncharacterized protein</fullName>
    </submittedName>
</protein>
<keyword evidence="2" id="KW-1185">Reference proteome</keyword>
<evidence type="ECO:0000313" key="1">
    <source>
        <dbReference type="EMBL" id="KAH3719981.1"/>
    </source>
</evidence>
<proteinExistence type="predicted"/>
<name>A0A9D4C9G0_DREPO</name>
<sequence>MGRVRKTGFPSRMTLTLTLRTFSSELGTPAKLWLRATYSYSQCLALTPHHLPSDCAEEIAIYTSFKEKTETLNPT</sequence>
<gene>
    <name evidence="1" type="ORF">DPMN_062868</name>
</gene>
<reference evidence="1" key="2">
    <citation type="submission" date="2020-11" db="EMBL/GenBank/DDBJ databases">
        <authorList>
            <person name="McCartney M.A."/>
            <person name="Auch B."/>
            <person name="Kono T."/>
            <person name="Mallez S."/>
            <person name="Becker A."/>
            <person name="Gohl D.M."/>
            <person name="Silverstein K.A.T."/>
            <person name="Koren S."/>
            <person name="Bechman K.B."/>
            <person name="Herman A."/>
            <person name="Abrahante J.E."/>
            <person name="Garbe J."/>
        </authorList>
    </citation>
    <scope>NUCLEOTIDE SEQUENCE</scope>
    <source>
        <strain evidence="1">Duluth1</strain>
        <tissue evidence="1">Whole animal</tissue>
    </source>
</reference>
<organism evidence="1 2">
    <name type="scientific">Dreissena polymorpha</name>
    <name type="common">Zebra mussel</name>
    <name type="synonym">Mytilus polymorpha</name>
    <dbReference type="NCBI Taxonomy" id="45954"/>
    <lineage>
        <taxon>Eukaryota</taxon>
        <taxon>Metazoa</taxon>
        <taxon>Spiralia</taxon>
        <taxon>Lophotrochozoa</taxon>
        <taxon>Mollusca</taxon>
        <taxon>Bivalvia</taxon>
        <taxon>Autobranchia</taxon>
        <taxon>Heteroconchia</taxon>
        <taxon>Euheterodonta</taxon>
        <taxon>Imparidentia</taxon>
        <taxon>Neoheterodontei</taxon>
        <taxon>Myida</taxon>
        <taxon>Dreissenoidea</taxon>
        <taxon>Dreissenidae</taxon>
        <taxon>Dreissena</taxon>
    </lineage>
</organism>
<dbReference type="EMBL" id="JAIWYP010000013">
    <property type="protein sequence ID" value="KAH3719981.1"/>
    <property type="molecule type" value="Genomic_DNA"/>
</dbReference>
<evidence type="ECO:0000313" key="2">
    <source>
        <dbReference type="Proteomes" id="UP000828390"/>
    </source>
</evidence>